<feature type="domain" description="Cytochrome b5 heme-binding" evidence="4">
    <location>
        <begin position="36"/>
        <end position="153"/>
    </location>
</feature>
<evidence type="ECO:0000256" key="1">
    <source>
        <dbReference type="ARBA" id="ARBA00022665"/>
    </source>
</evidence>
<dbReference type="OMA" id="GHKHYGP"/>
<dbReference type="GO" id="GO:0005496">
    <property type="term" value="F:steroid binding"/>
    <property type="evidence" value="ECO:0007669"/>
    <property type="project" value="UniProtKB-KW"/>
</dbReference>
<dbReference type="Gramene" id="KJB48944">
    <property type="protein sequence ID" value="KJB48944"/>
    <property type="gene ID" value="B456_008G096000"/>
</dbReference>
<dbReference type="InterPro" id="IPR001199">
    <property type="entry name" value="Cyt_B5-like_heme/steroid-bd"/>
</dbReference>
<evidence type="ECO:0000313" key="5">
    <source>
        <dbReference type="EMBL" id="KJB48944.1"/>
    </source>
</evidence>
<evidence type="ECO:0000256" key="2">
    <source>
        <dbReference type="ARBA" id="ARBA00023121"/>
    </source>
</evidence>
<reference evidence="5 6" key="1">
    <citation type="journal article" date="2012" name="Nature">
        <title>Repeated polyploidization of Gossypium genomes and the evolution of spinnable cotton fibres.</title>
        <authorList>
            <person name="Paterson A.H."/>
            <person name="Wendel J.F."/>
            <person name="Gundlach H."/>
            <person name="Guo H."/>
            <person name="Jenkins J."/>
            <person name="Jin D."/>
            <person name="Llewellyn D."/>
            <person name="Showmaker K.C."/>
            <person name="Shu S."/>
            <person name="Udall J."/>
            <person name="Yoo M.J."/>
            <person name="Byers R."/>
            <person name="Chen W."/>
            <person name="Doron-Faigenboim A."/>
            <person name="Duke M.V."/>
            <person name="Gong L."/>
            <person name="Grimwood J."/>
            <person name="Grover C."/>
            <person name="Grupp K."/>
            <person name="Hu G."/>
            <person name="Lee T.H."/>
            <person name="Li J."/>
            <person name="Lin L."/>
            <person name="Liu T."/>
            <person name="Marler B.S."/>
            <person name="Page J.T."/>
            <person name="Roberts A.W."/>
            <person name="Romanel E."/>
            <person name="Sanders W.S."/>
            <person name="Szadkowski E."/>
            <person name="Tan X."/>
            <person name="Tang H."/>
            <person name="Xu C."/>
            <person name="Wang J."/>
            <person name="Wang Z."/>
            <person name="Zhang D."/>
            <person name="Zhang L."/>
            <person name="Ashrafi H."/>
            <person name="Bedon F."/>
            <person name="Bowers J.E."/>
            <person name="Brubaker C.L."/>
            <person name="Chee P.W."/>
            <person name="Das S."/>
            <person name="Gingle A.R."/>
            <person name="Haigler C.H."/>
            <person name="Harker D."/>
            <person name="Hoffmann L.V."/>
            <person name="Hovav R."/>
            <person name="Jones D.C."/>
            <person name="Lemke C."/>
            <person name="Mansoor S."/>
            <person name="ur Rahman M."/>
            <person name="Rainville L.N."/>
            <person name="Rambani A."/>
            <person name="Reddy U.K."/>
            <person name="Rong J.K."/>
            <person name="Saranga Y."/>
            <person name="Scheffler B.E."/>
            <person name="Scheffler J.A."/>
            <person name="Stelly D.M."/>
            <person name="Triplett B.A."/>
            <person name="Van Deynze A."/>
            <person name="Vaslin M.F."/>
            <person name="Waghmare V.N."/>
            <person name="Walford S.A."/>
            <person name="Wright R.J."/>
            <person name="Zaki E.A."/>
            <person name="Zhang T."/>
            <person name="Dennis E.S."/>
            <person name="Mayer K.F."/>
            <person name="Peterson D.G."/>
            <person name="Rokhsar D.S."/>
            <person name="Wang X."/>
            <person name="Schmutz J."/>
        </authorList>
    </citation>
    <scope>NUCLEOTIDE SEQUENCE [LARGE SCALE GENOMIC DNA]</scope>
</reference>
<dbReference type="OrthoDB" id="10257697at2759"/>
<dbReference type="Pfam" id="PF00173">
    <property type="entry name" value="Cyt-b5"/>
    <property type="match status" value="1"/>
</dbReference>
<organism evidence="5 6">
    <name type="scientific">Gossypium raimondii</name>
    <name type="common">Peruvian cotton</name>
    <name type="synonym">Gossypium klotzschianum subsp. raimondii</name>
    <dbReference type="NCBI Taxonomy" id="29730"/>
    <lineage>
        <taxon>Eukaryota</taxon>
        <taxon>Viridiplantae</taxon>
        <taxon>Streptophyta</taxon>
        <taxon>Embryophyta</taxon>
        <taxon>Tracheophyta</taxon>
        <taxon>Spermatophyta</taxon>
        <taxon>Magnoliopsida</taxon>
        <taxon>eudicotyledons</taxon>
        <taxon>Gunneridae</taxon>
        <taxon>Pentapetalae</taxon>
        <taxon>rosids</taxon>
        <taxon>malvids</taxon>
        <taxon>Malvales</taxon>
        <taxon>Malvaceae</taxon>
        <taxon>Malvoideae</taxon>
        <taxon>Gossypium</taxon>
    </lineage>
</organism>
<keyword evidence="6" id="KW-1185">Reference proteome</keyword>
<dbReference type="GO" id="GO:0016020">
    <property type="term" value="C:membrane"/>
    <property type="evidence" value="ECO:0007669"/>
    <property type="project" value="TreeGrafter"/>
</dbReference>
<dbReference type="AlphaFoldDB" id="A0A0D2SXT3"/>
<name>A0A0D2SXT3_GOSRA</name>
<dbReference type="PANTHER" id="PTHR10281">
    <property type="entry name" value="MEMBRANE-ASSOCIATED PROGESTERONE RECEPTOR COMPONENT-RELATED"/>
    <property type="match status" value="1"/>
</dbReference>
<protein>
    <recommendedName>
        <fullName evidence="4">Cytochrome b5 heme-binding domain-containing protein</fullName>
    </recommendedName>
</protein>
<proteinExistence type="inferred from homology"/>
<dbReference type="SMART" id="SM01117">
    <property type="entry name" value="Cyt-b5"/>
    <property type="match status" value="1"/>
</dbReference>
<dbReference type="eggNOG" id="KOG1108">
    <property type="taxonomic scope" value="Eukaryota"/>
</dbReference>
<dbReference type="KEGG" id="gra:105763588"/>
<evidence type="ECO:0000313" key="6">
    <source>
        <dbReference type="Proteomes" id="UP000032304"/>
    </source>
</evidence>
<sequence>MAFPAKKFITSSFFGFTLLVALVAFLLKFNSSQKLFTVEELALYNGTDDSLPILLGILGSVFDVTKGKSHYGAGGGYSHFAGRDASRAFVSGNFTGLTSGYDAKYQLKKEVLKTDEGDGLTDSLRGLSSTEVHSVVGWRDFYFRSYKFVGRLVGRYYDSQGNPTKYLKGAEAKAARGAQLMEKQKEMEAKQPSCNSRWSQDDGGEVWCDNGFPRLVQRPLEIALTGKMSKRCACYNEDQLGQPGLEVYSGCDYLAKRCRV</sequence>
<keyword evidence="2" id="KW-0446">Lipid-binding</keyword>
<evidence type="ECO:0000256" key="3">
    <source>
        <dbReference type="ARBA" id="ARBA00038357"/>
    </source>
</evidence>
<dbReference type="SUPFAM" id="SSF55856">
    <property type="entry name" value="Cytochrome b5-like heme/steroid binding domain"/>
    <property type="match status" value="1"/>
</dbReference>
<dbReference type="GO" id="GO:0012505">
    <property type="term" value="C:endomembrane system"/>
    <property type="evidence" value="ECO:0007669"/>
    <property type="project" value="TreeGrafter"/>
</dbReference>
<dbReference type="Gene3D" id="3.10.120.10">
    <property type="entry name" value="Cytochrome b5-like heme/steroid binding domain"/>
    <property type="match status" value="1"/>
</dbReference>
<dbReference type="EMBL" id="CM001747">
    <property type="protein sequence ID" value="KJB48944.1"/>
    <property type="molecule type" value="Genomic_DNA"/>
</dbReference>
<accession>A0A0D2SXT3</accession>
<dbReference type="InterPro" id="IPR036400">
    <property type="entry name" value="Cyt_B5-like_heme/steroid_sf"/>
</dbReference>
<evidence type="ECO:0000259" key="4">
    <source>
        <dbReference type="SMART" id="SM01117"/>
    </source>
</evidence>
<dbReference type="Proteomes" id="UP000032304">
    <property type="component" value="Chromosome 8"/>
</dbReference>
<dbReference type="InterPro" id="IPR050577">
    <property type="entry name" value="MAPR/NEUFC/NENF-like"/>
</dbReference>
<comment type="similarity">
    <text evidence="3">Belongs to the cytochrome b5 family. MAPR subfamily.</text>
</comment>
<dbReference type="PANTHER" id="PTHR10281:SF4">
    <property type="entry name" value="NEUFERRICIN"/>
    <property type="match status" value="1"/>
</dbReference>
<keyword evidence="1" id="KW-0754">Steroid-binding</keyword>
<gene>
    <name evidence="5" type="ORF">B456_008G096000</name>
</gene>